<comment type="similarity">
    <text evidence="4">Belongs to the cellobiose 2-epimerase family.</text>
</comment>
<dbReference type="SUPFAM" id="SSF48208">
    <property type="entry name" value="Six-hairpin glycosidases"/>
    <property type="match status" value="1"/>
</dbReference>
<dbReference type="InterPro" id="IPR012341">
    <property type="entry name" value="6hp_glycosidase-like_sf"/>
</dbReference>
<dbReference type="Gene3D" id="1.50.10.10">
    <property type="match status" value="1"/>
</dbReference>
<protein>
    <recommendedName>
        <fullName evidence="4">Cellobiose 2-epimerase</fullName>
        <shortName evidence="4">CE</shortName>
        <ecNumber evidence="4">5.1.3.11</ecNumber>
    </recommendedName>
</protein>
<reference evidence="6" key="1">
    <citation type="journal article" date="2019" name="Int. J. Syst. Evol. Microbiol.">
        <title>The Global Catalogue of Microorganisms (GCM) 10K type strain sequencing project: providing services to taxonomists for standard genome sequencing and annotation.</title>
        <authorList>
            <consortium name="The Broad Institute Genomics Platform"/>
            <consortium name="The Broad Institute Genome Sequencing Center for Infectious Disease"/>
            <person name="Wu L."/>
            <person name="Ma J."/>
        </authorList>
    </citation>
    <scope>NUCLEOTIDE SEQUENCE [LARGE SCALE GENOMIC DNA]</scope>
    <source>
        <strain evidence="6">KCTC 52344</strain>
    </source>
</reference>
<sequence>MINLKEFKSEVEKELDNILNYWIEHAVDKEHGGFFGKITADDTIIKDAEKGLVLNSRILWTFSAAYIHNPKPVYKEVATRAYEYLLAHFWDQKNSGGYWSVDYLGNPKQTHKQIYGQGFMLYGFSEYYRAFNDKQALDKAIELFQILEQVAFDKKHGGYYEVTTADWKIIQDTVITQGKEDQKKSMNTHLHIIEPYTNLYRVWKNQHLAKQIRGLLRDFSEHIVDKQTHTQHLFFADDWTVKSDIVSFGHDIEASWLLVEAAEVLGDKRRIEPVKKLAVQIAQASTKGLDTDGGMFNEQDPHHLNKEKHWWVQAEAMVGFLNAYEITKQKAFLDHSLASWDFIKKSLVTSTGEWYWGLDGNNVPMKKQDKAGFWKCPYHNARACMEVIRRLS</sequence>
<gene>
    <name evidence="5" type="ORF">ACFSR2_11130</name>
</gene>
<dbReference type="InterPro" id="IPR028584">
    <property type="entry name" value="Cellobiose_2_epim"/>
</dbReference>
<comment type="function">
    <text evidence="4">Catalyzes the reversible epimerization of cellobiose to 4-O-beta-D-glucopyranosyl-D-mannose (Glc-Man).</text>
</comment>
<dbReference type="EC" id="5.1.3.11" evidence="4"/>
<dbReference type="InterPro" id="IPR008928">
    <property type="entry name" value="6-hairpin_glycosidase_sf"/>
</dbReference>
<dbReference type="InterPro" id="IPR010819">
    <property type="entry name" value="AGE/CE"/>
</dbReference>
<evidence type="ECO:0000256" key="3">
    <source>
        <dbReference type="ARBA" id="ARBA00023235"/>
    </source>
</evidence>
<dbReference type="HAMAP" id="MF_00929">
    <property type="entry name" value="Cellobiose_2_epim"/>
    <property type="match status" value="1"/>
</dbReference>
<evidence type="ECO:0000256" key="2">
    <source>
        <dbReference type="ARBA" id="ARBA00008558"/>
    </source>
</evidence>
<comment type="similarity">
    <text evidence="2">Belongs to the N-acylglucosamine 2-epimerase family.</text>
</comment>
<evidence type="ECO:0000256" key="1">
    <source>
        <dbReference type="ARBA" id="ARBA00001470"/>
    </source>
</evidence>
<dbReference type="PANTHER" id="PTHR15108">
    <property type="entry name" value="N-ACYLGLUCOSAMINE-2-EPIMERASE"/>
    <property type="match status" value="1"/>
</dbReference>
<evidence type="ECO:0000256" key="4">
    <source>
        <dbReference type="HAMAP-Rule" id="MF_00929"/>
    </source>
</evidence>
<comment type="catalytic activity">
    <reaction evidence="1 4">
        <text>D-cellobiose = beta-D-glucosyl-(1-&gt;4)-D-mannopyranose</text>
        <dbReference type="Rhea" id="RHEA:23384"/>
        <dbReference type="ChEBI" id="CHEBI:17057"/>
        <dbReference type="ChEBI" id="CHEBI:47931"/>
        <dbReference type="EC" id="5.1.3.11"/>
    </reaction>
</comment>
<organism evidence="5 6">
    <name type="scientific">Emticicia soli</name>
    <dbReference type="NCBI Taxonomy" id="2027878"/>
    <lineage>
        <taxon>Bacteria</taxon>
        <taxon>Pseudomonadati</taxon>
        <taxon>Bacteroidota</taxon>
        <taxon>Cytophagia</taxon>
        <taxon>Cytophagales</taxon>
        <taxon>Leadbetterellaceae</taxon>
        <taxon>Emticicia</taxon>
    </lineage>
</organism>
<keyword evidence="3 4" id="KW-0413">Isomerase</keyword>
<evidence type="ECO:0000313" key="6">
    <source>
        <dbReference type="Proteomes" id="UP001597510"/>
    </source>
</evidence>
<dbReference type="EMBL" id="JBHULC010000009">
    <property type="protein sequence ID" value="MFD2521442.1"/>
    <property type="molecule type" value="Genomic_DNA"/>
</dbReference>
<dbReference type="Proteomes" id="UP001597510">
    <property type="component" value="Unassembled WGS sequence"/>
</dbReference>
<evidence type="ECO:0000313" key="5">
    <source>
        <dbReference type="EMBL" id="MFD2521442.1"/>
    </source>
</evidence>
<proteinExistence type="inferred from homology"/>
<name>A0ABW5J8V2_9BACT</name>
<keyword evidence="6" id="KW-1185">Reference proteome</keyword>
<dbReference type="RefSeq" id="WP_340236856.1">
    <property type="nucleotide sequence ID" value="NZ_JBBEWC010000007.1"/>
</dbReference>
<comment type="caution">
    <text evidence="5">The sequence shown here is derived from an EMBL/GenBank/DDBJ whole genome shotgun (WGS) entry which is preliminary data.</text>
</comment>
<dbReference type="Pfam" id="PF07221">
    <property type="entry name" value="GlcNAc_2-epim"/>
    <property type="match status" value="1"/>
</dbReference>
<accession>A0ABW5J8V2</accession>